<proteinExistence type="predicted"/>
<dbReference type="AlphaFoldDB" id="A0A0F9NCX6"/>
<accession>A0A0F9NCX6</accession>
<evidence type="ECO:0000313" key="2">
    <source>
        <dbReference type="EMBL" id="KKN09802.1"/>
    </source>
</evidence>
<protein>
    <submittedName>
        <fullName evidence="2">Uncharacterized protein</fullName>
    </submittedName>
</protein>
<organism evidence="2">
    <name type="scientific">marine sediment metagenome</name>
    <dbReference type="NCBI Taxonomy" id="412755"/>
    <lineage>
        <taxon>unclassified sequences</taxon>
        <taxon>metagenomes</taxon>
        <taxon>ecological metagenomes</taxon>
    </lineage>
</organism>
<evidence type="ECO:0000256" key="1">
    <source>
        <dbReference type="SAM" id="MobiDB-lite"/>
    </source>
</evidence>
<sequence length="56" mass="6739">MPVMRRYRFEDWGTGVHHGELQVPVGVKRDHTVPENHAGREHSEPRRYRVDPRHRN</sequence>
<comment type="caution">
    <text evidence="2">The sequence shown here is derived from an EMBL/GenBank/DDBJ whole genome shotgun (WGS) entry which is preliminary data.</text>
</comment>
<feature type="region of interest" description="Disordered" evidence="1">
    <location>
        <begin position="28"/>
        <end position="56"/>
    </location>
</feature>
<gene>
    <name evidence="2" type="ORF">LCGC14_1043100</name>
</gene>
<dbReference type="EMBL" id="LAZR01004306">
    <property type="protein sequence ID" value="KKN09802.1"/>
    <property type="molecule type" value="Genomic_DNA"/>
</dbReference>
<name>A0A0F9NCX6_9ZZZZ</name>
<reference evidence="2" key="1">
    <citation type="journal article" date="2015" name="Nature">
        <title>Complex archaea that bridge the gap between prokaryotes and eukaryotes.</title>
        <authorList>
            <person name="Spang A."/>
            <person name="Saw J.H."/>
            <person name="Jorgensen S.L."/>
            <person name="Zaremba-Niedzwiedzka K."/>
            <person name="Martijn J."/>
            <person name="Lind A.E."/>
            <person name="van Eijk R."/>
            <person name="Schleper C."/>
            <person name="Guy L."/>
            <person name="Ettema T.J."/>
        </authorList>
    </citation>
    <scope>NUCLEOTIDE SEQUENCE</scope>
</reference>